<gene>
    <name evidence="2" type="ORF">GL298_09240</name>
    <name evidence="3" type="ORF">M0C40_09080</name>
</gene>
<keyword evidence="5" id="KW-1185">Reference proteome</keyword>
<feature type="region of interest" description="Disordered" evidence="1">
    <location>
        <begin position="25"/>
        <end position="48"/>
    </location>
</feature>
<dbReference type="Proteomes" id="UP000464735">
    <property type="component" value="Chromosome"/>
</dbReference>
<dbReference type="InterPro" id="IPR054816">
    <property type="entry name" value="Lipoprotein_mollicutes-type_CS"/>
</dbReference>
<reference evidence="3 5" key="2">
    <citation type="submission" date="2022-04" db="EMBL/GenBank/DDBJ databases">
        <title>Whole genome of Spiroplasma citri.</title>
        <authorList>
            <person name="Khanchezar A."/>
            <person name="Izadpanah K."/>
            <person name="Taghavi M."/>
            <person name="Ghorbani A."/>
            <person name="Beven L."/>
        </authorList>
    </citation>
    <scope>NUCLEOTIDE SEQUENCE [LARGE SCALE GENOMIC DNA]</scope>
    <source>
        <strain evidence="3 5">D4</strain>
    </source>
</reference>
<accession>A0AAJ4EKS9</accession>
<evidence type="ECO:0000313" key="4">
    <source>
        <dbReference type="Proteomes" id="UP000464735"/>
    </source>
</evidence>
<evidence type="ECO:0000313" key="5">
    <source>
        <dbReference type="Proteomes" id="UP001214629"/>
    </source>
</evidence>
<feature type="compositionally biased region" description="Basic and acidic residues" evidence="1">
    <location>
        <begin position="35"/>
        <end position="48"/>
    </location>
</feature>
<dbReference type="AlphaFoldDB" id="A0AAJ4EKS9"/>
<dbReference type="NCBIfam" id="NF045726">
    <property type="entry name" value="XXplasma_LP"/>
    <property type="match status" value="1"/>
</dbReference>
<protein>
    <recommendedName>
        <fullName evidence="6">Lipoprotein</fullName>
    </recommendedName>
</protein>
<dbReference type="PROSITE" id="PS51257">
    <property type="entry name" value="PROKAR_LIPOPROTEIN"/>
    <property type="match status" value="1"/>
</dbReference>
<evidence type="ECO:0000313" key="2">
    <source>
        <dbReference type="EMBL" id="QIA69605.1"/>
    </source>
</evidence>
<organism evidence="2 4">
    <name type="scientific">Spiroplasma citri</name>
    <dbReference type="NCBI Taxonomy" id="2133"/>
    <lineage>
        <taxon>Bacteria</taxon>
        <taxon>Bacillati</taxon>
        <taxon>Mycoplasmatota</taxon>
        <taxon>Mollicutes</taxon>
        <taxon>Entomoplasmatales</taxon>
        <taxon>Spiroplasmataceae</taxon>
        <taxon>Spiroplasma</taxon>
    </lineage>
</organism>
<evidence type="ECO:0000313" key="3">
    <source>
        <dbReference type="EMBL" id="WFG96217.1"/>
    </source>
</evidence>
<evidence type="ECO:0008006" key="6">
    <source>
        <dbReference type="Google" id="ProtNLM"/>
    </source>
</evidence>
<dbReference type="Proteomes" id="UP001214629">
    <property type="component" value="Chromosome"/>
</dbReference>
<proteinExistence type="predicted"/>
<dbReference type="GeneID" id="54239916"/>
<dbReference type="RefSeq" id="WP_157092886.1">
    <property type="nucleotide sequence ID" value="NZ_CP013197.1"/>
</dbReference>
<sequence length="48" mass="5259">MKRLFSILGAIGIFSTSAGSLTACKKPEQTQNTVKDQKEDKTNTNDKN</sequence>
<evidence type="ECO:0000256" key="1">
    <source>
        <dbReference type="SAM" id="MobiDB-lite"/>
    </source>
</evidence>
<dbReference type="EMBL" id="CP096246">
    <property type="protein sequence ID" value="WFG96217.1"/>
    <property type="molecule type" value="Genomic_DNA"/>
</dbReference>
<dbReference type="EMBL" id="CP046368">
    <property type="protein sequence ID" value="QIA69605.1"/>
    <property type="molecule type" value="Genomic_DNA"/>
</dbReference>
<name>A0AAJ4EKS9_SPICI</name>
<reference evidence="2 4" key="1">
    <citation type="submission" date="2019-11" db="EMBL/GenBank/DDBJ databases">
        <title>Whole genome sequencing and comparative genomics analyses of five strains of Spiroplasma citri.</title>
        <authorList>
            <person name="Yokomi R."/>
            <person name="Chen J."/>
            <person name="Rattner R."/>
            <person name="Vidalakis G."/>
        </authorList>
    </citation>
    <scope>NUCLEOTIDE SEQUENCE [LARGE SCALE GENOMIC DNA]</scope>
    <source>
        <strain evidence="2 4">BR12</strain>
    </source>
</reference>